<dbReference type="InterPro" id="IPR015443">
    <property type="entry name" value="Aldose_1-epimerase"/>
</dbReference>
<dbReference type="Gene3D" id="2.70.98.10">
    <property type="match status" value="1"/>
</dbReference>
<evidence type="ECO:0000256" key="2">
    <source>
        <dbReference type="ARBA" id="ARBA00005028"/>
    </source>
</evidence>
<dbReference type="SUPFAM" id="SSF74650">
    <property type="entry name" value="Galactose mutarotase-like"/>
    <property type="match status" value="1"/>
</dbReference>
<accession>A0ABP9MY18</accession>
<dbReference type="InterPro" id="IPR014718">
    <property type="entry name" value="GH-type_carb-bd"/>
</dbReference>
<dbReference type="PROSITE" id="PS00545">
    <property type="entry name" value="ALDOSE_1_EPIMERASE"/>
    <property type="match status" value="1"/>
</dbReference>
<dbReference type="InterPro" id="IPR018052">
    <property type="entry name" value="Ald1_epimerase_CS"/>
</dbReference>
<proteinExistence type="inferred from homology"/>
<dbReference type="PANTHER" id="PTHR10091">
    <property type="entry name" value="ALDOSE-1-EPIMERASE"/>
    <property type="match status" value="1"/>
</dbReference>
<dbReference type="PANTHER" id="PTHR10091:SF0">
    <property type="entry name" value="GALACTOSE MUTAROTASE"/>
    <property type="match status" value="1"/>
</dbReference>
<dbReference type="InterPro" id="IPR011013">
    <property type="entry name" value="Gal_mutarotase_sf_dom"/>
</dbReference>
<evidence type="ECO:0000256" key="7">
    <source>
        <dbReference type="ARBA" id="ARBA00023277"/>
    </source>
</evidence>
<name>A0ABP9MY18_9GAMM</name>
<dbReference type="InterPro" id="IPR008183">
    <property type="entry name" value="Aldose_1/G6P_1-epimerase"/>
</dbReference>
<evidence type="ECO:0000313" key="9">
    <source>
        <dbReference type="EMBL" id="GAA5104180.1"/>
    </source>
</evidence>
<comment type="similarity">
    <text evidence="3 8">Belongs to the aldose epimerase family.</text>
</comment>
<organism evidence="9 10">
    <name type="scientific">Orbus sasakiae</name>
    <dbReference type="NCBI Taxonomy" id="1078475"/>
    <lineage>
        <taxon>Bacteria</taxon>
        <taxon>Pseudomonadati</taxon>
        <taxon>Pseudomonadota</taxon>
        <taxon>Gammaproteobacteria</taxon>
        <taxon>Orbales</taxon>
        <taxon>Orbaceae</taxon>
        <taxon>Orbus</taxon>
    </lineage>
</organism>
<comment type="catalytic activity">
    <reaction evidence="1 8">
        <text>alpha-D-glucose = beta-D-glucose</text>
        <dbReference type="Rhea" id="RHEA:10264"/>
        <dbReference type="ChEBI" id="CHEBI:15903"/>
        <dbReference type="ChEBI" id="CHEBI:17925"/>
        <dbReference type="EC" id="5.1.3.3"/>
    </reaction>
</comment>
<comment type="pathway">
    <text evidence="2 8">Carbohydrate metabolism; hexose metabolism.</text>
</comment>
<dbReference type="NCBIfam" id="NF008277">
    <property type="entry name" value="PRK11055.1"/>
    <property type="match status" value="1"/>
</dbReference>
<protein>
    <recommendedName>
        <fullName evidence="5 8">Aldose 1-epimerase</fullName>
        <ecNumber evidence="4 8">5.1.3.3</ecNumber>
    </recommendedName>
</protein>
<evidence type="ECO:0000313" key="10">
    <source>
        <dbReference type="Proteomes" id="UP001500171"/>
    </source>
</evidence>
<keyword evidence="6 8" id="KW-0413">Isomerase</keyword>
<dbReference type="EC" id="5.1.3.3" evidence="4 8"/>
<dbReference type="InterPro" id="IPR047215">
    <property type="entry name" value="Galactose_mutarotase-like"/>
</dbReference>
<sequence>MMTLSIQNCHGVKLQFSAIGATWLSCKLPLSHNHEREVLLPCPSPHNNSAAFIGATIGRYANRIKEAVIQLDNRHYALNANQSIHQLHGGAGGFHTRTWQRLSHQTNRIIFGLISTDGDQGFPGQVKATVDYFITDHNQVMINYIATTDHTTPINLTNHAYFNLDGCGTILTHQLSVDADYYLPVDKHGIPLNGLVAVEDGMMDLRQPKPIGESLLSCPDRQRLGGYDHAYLLNHTDPKREKAVAKLISGDQKVKMTVCTNKPALQIYTGNHLAVVDTASHRLQNYQGIALETEFLPDSPNRHDWPHESSWFTAEQFYCYTTGYQFYF</sequence>
<dbReference type="Proteomes" id="UP001500171">
    <property type="component" value="Unassembled WGS sequence"/>
</dbReference>
<reference evidence="10" key="1">
    <citation type="journal article" date="2019" name="Int. J. Syst. Evol. Microbiol.">
        <title>The Global Catalogue of Microorganisms (GCM) 10K type strain sequencing project: providing services to taxonomists for standard genome sequencing and annotation.</title>
        <authorList>
            <consortium name="The Broad Institute Genomics Platform"/>
            <consortium name="The Broad Institute Genome Sequencing Center for Infectious Disease"/>
            <person name="Wu L."/>
            <person name="Ma J."/>
        </authorList>
    </citation>
    <scope>NUCLEOTIDE SEQUENCE [LARGE SCALE GENOMIC DNA]</scope>
    <source>
        <strain evidence="10">JCM 18050</strain>
    </source>
</reference>
<evidence type="ECO:0000256" key="8">
    <source>
        <dbReference type="PIRNR" id="PIRNR005096"/>
    </source>
</evidence>
<evidence type="ECO:0000256" key="3">
    <source>
        <dbReference type="ARBA" id="ARBA00006206"/>
    </source>
</evidence>
<dbReference type="CDD" id="cd09019">
    <property type="entry name" value="galactose_mutarotase_like"/>
    <property type="match status" value="1"/>
</dbReference>
<evidence type="ECO:0000256" key="1">
    <source>
        <dbReference type="ARBA" id="ARBA00001614"/>
    </source>
</evidence>
<evidence type="ECO:0000256" key="6">
    <source>
        <dbReference type="ARBA" id="ARBA00023235"/>
    </source>
</evidence>
<dbReference type="PIRSF" id="PIRSF005096">
    <property type="entry name" value="GALM"/>
    <property type="match status" value="1"/>
</dbReference>
<evidence type="ECO:0000256" key="5">
    <source>
        <dbReference type="ARBA" id="ARBA00014165"/>
    </source>
</evidence>
<gene>
    <name evidence="9" type="primary">galM_1</name>
    <name evidence="9" type="ORF">GCM10023211_01420</name>
</gene>
<comment type="caution">
    <text evidence="9">The sequence shown here is derived from an EMBL/GenBank/DDBJ whole genome shotgun (WGS) entry which is preliminary data.</text>
</comment>
<keyword evidence="7 8" id="KW-0119">Carbohydrate metabolism</keyword>
<dbReference type="Pfam" id="PF01263">
    <property type="entry name" value="Aldose_epim"/>
    <property type="match status" value="1"/>
</dbReference>
<evidence type="ECO:0000256" key="4">
    <source>
        <dbReference type="ARBA" id="ARBA00013185"/>
    </source>
</evidence>
<keyword evidence="10" id="KW-1185">Reference proteome</keyword>
<dbReference type="EMBL" id="BAABHY010000001">
    <property type="protein sequence ID" value="GAA5104180.1"/>
    <property type="molecule type" value="Genomic_DNA"/>
</dbReference>